<protein>
    <submittedName>
        <fullName evidence="1">Phage portal protein, SPP1 Gp6-like</fullName>
    </submittedName>
</protein>
<reference evidence="1 2" key="1">
    <citation type="submission" date="2011-08" db="EMBL/GenBank/DDBJ databases">
        <title>The Genome Sequence of Eubacteriaceae bacterium ACC19a.</title>
        <authorList>
            <consortium name="The Broad Institute Genome Sequencing Platform"/>
            <person name="Earl A."/>
            <person name="Ward D."/>
            <person name="Feldgarden M."/>
            <person name="Gevers D."/>
            <person name="Sizova M."/>
            <person name="Hazen A."/>
            <person name="Epstein S."/>
            <person name="Young S.K."/>
            <person name="Zeng Q."/>
            <person name="Gargeya S."/>
            <person name="Fitzgerald M."/>
            <person name="Haas B."/>
            <person name="Abouelleil A."/>
            <person name="Alvarado L."/>
            <person name="Arachchi H.M."/>
            <person name="Berlin A."/>
            <person name="Brown A."/>
            <person name="Chapman S.B."/>
            <person name="Chen Z."/>
            <person name="Dunbar C."/>
            <person name="Freedman E."/>
            <person name="Gearin G."/>
            <person name="Gellesch M."/>
            <person name="Goldberg J."/>
            <person name="Griggs A."/>
            <person name="Gujja S."/>
            <person name="Heiman D."/>
            <person name="Howarth C."/>
            <person name="Larson L."/>
            <person name="Lui A."/>
            <person name="MacDonald P.J.P."/>
            <person name="Montmayeur A."/>
            <person name="Murphy C."/>
            <person name="Neiman D."/>
            <person name="Pearson M."/>
            <person name="Priest M."/>
            <person name="Roberts A."/>
            <person name="Saif S."/>
            <person name="Shea T."/>
            <person name="Shenoy N."/>
            <person name="Sisk P."/>
            <person name="Stolte C."/>
            <person name="Sykes S."/>
            <person name="Wortman J."/>
            <person name="Nusbaum C."/>
            <person name="Birren B."/>
        </authorList>
    </citation>
    <scope>NUCLEOTIDE SEQUENCE [LARGE SCALE GENOMIC DNA]</scope>
    <source>
        <strain evidence="1 2">ACC19a</strain>
    </source>
</reference>
<gene>
    <name evidence="1" type="ORF">HMPREF9629_00636</name>
</gene>
<dbReference type="HOGENOM" id="CLU_041766_0_0_9"/>
<dbReference type="PATRIC" id="fig|796937.3.peg.1869"/>
<proteinExistence type="predicted"/>
<name>G9X2M9_9FIRM</name>
<dbReference type="BioCyc" id="EBAC796937-HMP:GMGH-638-MONOMER"/>
<accession>G9X2M9</accession>
<dbReference type="InterPro" id="IPR021145">
    <property type="entry name" value="Portal_protein_SPP1_Gp6-like"/>
</dbReference>
<comment type="caution">
    <text evidence="1">The sequence shown here is derived from an EMBL/GenBank/DDBJ whole genome shotgun (WGS) entry which is preliminary data.</text>
</comment>
<dbReference type="Proteomes" id="UP000006437">
    <property type="component" value="Unassembled WGS sequence"/>
</dbReference>
<evidence type="ECO:0000313" key="2">
    <source>
        <dbReference type="Proteomes" id="UP000006437"/>
    </source>
</evidence>
<evidence type="ECO:0000313" key="1">
    <source>
        <dbReference type="EMBL" id="EHL11099.1"/>
    </source>
</evidence>
<dbReference type="EMBL" id="AFZE01000056">
    <property type="protein sequence ID" value="EHL11099.1"/>
    <property type="molecule type" value="Genomic_DNA"/>
</dbReference>
<dbReference type="Pfam" id="PF05133">
    <property type="entry name" value="SPP1_portal"/>
    <property type="match status" value="1"/>
</dbReference>
<sequence length="453" mass="52370">MQLSKLNDSQLVKYVEYQISKYAETHEKMIIGKSYYKYEHDVDRKMRVVIGHKGKLKPVYNLPNQRVKDNQYARAVDQKVNYLFSKTPNINCDDENVVNYLTEFMNKSFIRVLNYIAIDSYNCGIGWLFLYTDGKEIKFKKVSPDKIVPIWSDDSHEKLEGVILSVSKEEFEGDTLVTKNYIYLYTKDAIKTYKYDNGYLEHVEDNSYLTKGDKAYSYGKIPFVYFKMPMEQALISRVKCLQDALNVLVSNYADGMLENPGNSIMIIKNYDGEDLGEFRQNLATYGAVKVRTADGSQGGIDTLEIKVNAENYKIIIELLKKAIAQNARSLYLDNDRTTQAPNSLNIKSMYSDMELDANALELEFTASFEYLFKFINQITKMNIKNCEISFKRNIMVNDESNVEMIKNSIGIVSDETLRANHPFVNDLELEEQRIKKQKDEQLKSFDDYAVGDK</sequence>
<dbReference type="AlphaFoldDB" id="G9X2M9"/>
<organism evidence="1 2">
    <name type="scientific">Peptoanaerobacter stomatis</name>
    <dbReference type="NCBI Taxonomy" id="796937"/>
    <lineage>
        <taxon>Bacteria</taxon>
        <taxon>Bacillati</taxon>
        <taxon>Bacillota</taxon>
        <taxon>Clostridia</taxon>
        <taxon>Peptostreptococcales</taxon>
        <taxon>Filifactoraceae</taxon>
        <taxon>Peptoanaerobacter</taxon>
    </lineage>
</organism>
<dbReference type="RefSeq" id="WP_009524872.1">
    <property type="nucleotide sequence ID" value="NZ_JH414548.1"/>
</dbReference>